<evidence type="ECO:0000259" key="4">
    <source>
        <dbReference type="Pfam" id="PF08541"/>
    </source>
</evidence>
<keyword evidence="2" id="KW-0012">Acyltransferase</keyword>
<feature type="transmembrane region" description="Helical" evidence="3">
    <location>
        <begin position="316"/>
        <end position="335"/>
    </location>
</feature>
<proteinExistence type="predicted"/>
<dbReference type="Proteomes" id="UP000265768">
    <property type="component" value="Unassembled WGS sequence"/>
</dbReference>
<dbReference type="GO" id="GO:0004315">
    <property type="term" value="F:3-oxoacyl-[acyl-carrier-protein] synthase activity"/>
    <property type="evidence" value="ECO:0007669"/>
    <property type="project" value="InterPro"/>
</dbReference>
<evidence type="ECO:0000259" key="5">
    <source>
        <dbReference type="Pfam" id="PF08545"/>
    </source>
</evidence>
<dbReference type="SUPFAM" id="SSF53901">
    <property type="entry name" value="Thiolase-like"/>
    <property type="match status" value="1"/>
</dbReference>
<dbReference type="Pfam" id="PF08541">
    <property type="entry name" value="ACP_syn_III_C"/>
    <property type="match status" value="1"/>
</dbReference>
<dbReference type="Gene3D" id="3.40.47.10">
    <property type="match status" value="1"/>
</dbReference>
<evidence type="ECO:0000313" key="6">
    <source>
        <dbReference type="EMBL" id="RJL23253.1"/>
    </source>
</evidence>
<gene>
    <name evidence="6" type="ORF">D5H75_33340</name>
</gene>
<evidence type="ECO:0000256" key="2">
    <source>
        <dbReference type="ARBA" id="ARBA00023315"/>
    </source>
</evidence>
<dbReference type="RefSeq" id="WP_119930565.1">
    <property type="nucleotide sequence ID" value="NZ_QZEY01000019.1"/>
</dbReference>
<dbReference type="InterPro" id="IPR016039">
    <property type="entry name" value="Thiolase-like"/>
</dbReference>
<comment type="caution">
    <text evidence="6">The sequence shown here is derived from an EMBL/GenBank/DDBJ whole genome shotgun (WGS) entry which is preliminary data.</text>
</comment>
<keyword evidence="7" id="KW-1185">Reference proteome</keyword>
<reference evidence="6 7" key="1">
    <citation type="submission" date="2018-09" db="EMBL/GenBank/DDBJ databases">
        <title>YIM 75507 draft genome.</title>
        <authorList>
            <person name="Tang S."/>
            <person name="Feng Y."/>
        </authorList>
    </citation>
    <scope>NUCLEOTIDE SEQUENCE [LARGE SCALE GENOMIC DNA]</scope>
    <source>
        <strain evidence="6 7">YIM 75507</strain>
    </source>
</reference>
<dbReference type="InterPro" id="IPR013747">
    <property type="entry name" value="ACP_syn_III_C"/>
</dbReference>
<evidence type="ECO:0000313" key="7">
    <source>
        <dbReference type="Proteomes" id="UP000265768"/>
    </source>
</evidence>
<dbReference type="Pfam" id="PF08545">
    <property type="entry name" value="ACP_syn_III"/>
    <property type="match status" value="1"/>
</dbReference>
<sequence length="348" mass="36793">MGEPGRLVTPAVLGCGHAVPDQEKDTDDPMYRQVDPEGPAGGEQEMITGAGRRRVLADHESIESFMLDACRTAMAAAKVTPNRIDRLYGYVSVSDYMAPNGLYLLHSALGLRPEAVVVPINSEYSNFPLGVFLAAEAVRAGTCGHALVVTGSNWSRHVDYTRPHAVAIGDGAGAAVVGPGAGLAVVDYACHTDARYFESMTLTIRDRTAPGWSGLPRDPSGVPIPTYAMDPETGPEVLGGVLKDGLPALVTGLLGHHGLDGESIALITHQGSRLLLDHWNDRIRPAQYLETFDEYGNMVTASYPVTLARYFDAITAPYVVIAAAGAGLHLAALLLKNTGRGGGARRPG</sequence>
<keyword evidence="3" id="KW-0812">Transmembrane</keyword>
<keyword evidence="3" id="KW-1133">Transmembrane helix</keyword>
<evidence type="ECO:0000256" key="1">
    <source>
        <dbReference type="ARBA" id="ARBA00022679"/>
    </source>
</evidence>
<accession>A0A3A4ACH7</accession>
<feature type="domain" description="Beta-ketoacyl-[acyl-carrier-protein] synthase III N-terminal" evidence="5">
    <location>
        <begin position="122"/>
        <end position="193"/>
    </location>
</feature>
<keyword evidence="3" id="KW-0472">Membrane</keyword>
<dbReference type="EMBL" id="QZEY01000019">
    <property type="protein sequence ID" value="RJL23253.1"/>
    <property type="molecule type" value="Genomic_DNA"/>
</dbReference>
<feature type="domain" description="Beta-ketoacyl-[acyl-carrier-protein] synthase III C-terminal" evidence="4">
    <location>
        <begin position="258"/>
        <end position="336"/>
    </location>
</feature>
<organism evidence="6 7">
    <name type="scientific">Bailinhaonella thermotolerans</name>
    <dbReference type="NCBI Taxonomy" id="1070861"/>
    <lineage>
        <taxon>Bacteria</taxon>
        <taxon>Bacillati</taxon>
        <taxon>Actinomycetota</taxon>
        <taxon>Actinomycetes</taxon>
        <taxon>Streptosporangiales</taxon>
        <taxon>Streptosporangiaceae</taxon>
        <taxon>Bailinhaonella</taxon>
    </lineage>
</organism>
<dbReference type="PANTHER" id="PTHR34069:SF2">
    <property type="entry name" value="BETA-KETOACYL-[ACYL-CARRIER-PROTEIN] SYNTHASE III"/>
    <property type="match status" value="1"/>
</dbReference>
<dbReference type="GO" id="GO:0006633">
    <property type="term" value="P:fatty acid biosynthetic process"/>
    <property type="evidence" value="ECO:0007669"/>
    <property type="project" value="InterPro"/>
</dbReference>
<evidence type="ECO:0000256" key="3">
    <source>
        <dbReference type="SAM" id="Phobius"/>
    </source>
</evidence>
<dbReference type="GO" id="GO:0044550">
    <property type="term" value="P:secondary metabolite biosynthetic process"/>
    <property type="evidence" value="ECO:0007669"/>
    <property type="project" value="TreeGrafter"/>
</dbReference>
<protein>
    <submittedName>
        <fullName evidence="6">3-oxoacyl-ACP synthase</fullName>
    </submittedName>
</protein>
<dbReference type="OrthoDB" id="151547at2"/>
<dbReference type="InterPro" id="IPR013751">
    <property type="entry name" value="ACP_syn_III_N"/>
</dbReference>
<dbReference type="PANTHER" id="PTHR34069">
    <property type="entry name" value="3-OXOACYL-[ACYL-CARRIER-PROTEIN] SYNTHASE 3"/>
    <property type="match status" value="1"/>
</dbReference>
<dbReference type="AlphaFoldDB" id="A0A3A4ACH7"/>
<keyword evidence="1" id="KW-0808">Transferase</keyword>
<name>A0A3A4ACH7_9ACTN</name>